<dbReference type="EMBL" id="GL996504">
    <property type="protein sequence ID" value="EGW31026.1"/>
    <property type="molecule type" value="Genomic_DNA"/>
</dbReference>
<dbReference type="InterPro" id="IPR006671">
    <property type="entry name" value="Cyclin_N"/>
</dbReference>
<dbReference type="SUPFAM" id="SSF47954">
    <property type="entry name" value="Cyclin-like"/>
    <property type="match status" value="1"/>
</dbReference>
<dbReference type="GO" id="GO:0006357">
    <property type="term" value="P:regulation of transcription by RNA polymerase II"/>
    <property type="evidence" value="ECO:0007669"/>
    <property type="project" value="InterPro"/>
</dbReference>
<dbReference type="InParanoid" id="G3AS67"/>
<evidence type="ECO:0000313" key="2">
    <source>
        <dbReference type="EMBL" id="EGW31026.1"/>
    </source>
</evidence>
<feature type="domain" description="Cyclin N-terminal" evidence="1">
    <location>
        <begin position="44"/>
        <end position="164"/>
    </location>
</feature>
<dbReference type="PANTHER" id="PTHR10026">
    <property type="entry name" value="CYCLIN"/>
    <property type="match status" value="1"/>
</dbReference>
<organism evidence="3">
    <name type="scientific">Spathaspora passalidarum (strain NRRL Y-27907 / 11-Y1)</name>
    <dbReference type="NCBI Taxonomy" id="619300"/>
    <lineage>
        <taxon>Eukaryota</taxon>
        <taxon>Fungi</taxon>
        <taxon>Dikarya</taxon>
        <taxon>Ascomycota</taxon>
        <taxon>Saccharomycotina</taxon>
        <taxon>Pichiomycetes</taxon>
        <taxon>Debaryomycetaceae</taxon>
        <taxon>Spathaspora</taxon>
    </lineage>
</organism>
<dbReference type="KEGG" id="spaa:SPAPADRAFT_62920"/>
<dbReference type="InterPro" id="IPR036915">
    <property type="entry name" value="Cyclin-like_sf"/>
</dbReference>
<sequence>MTEPTNIPTEEDTGPVIPVTKHHDETWIFEEDAFWNHSPSRNQKMTISQELKAKESIHDFVIRLGSKLKLDARTILSATIYLHRFYMRLPITSSKYYVASAGITISCKLNDTYRQPDKIALQACNLKNTSGKPIDEQSDMFWRWRDQLLYREELILKALNFDLNIESPYEVRDRLIEDNFEHQDTVFAKKRVDLLKNSVTLIETLSSLPILICYDINTLYATAIIITFFEFKAKEPDLQLPNRFLTDELEVDLQTCMKCFLFIKKLLKYSQQDQHFVSNKVAARRVLSIPTVEFEQIIKRMEEPRIKLAQP</sequence>
<dbReference type="GeneID" id="18874526"/>
<dbReference type="GO" id="GO:0016538">
    <property type="term" value="F:cyclin-dependent protein serine/threonine kinase regulator activity"/>
    <property type="evidence" value="ECO:0007669"/>
    <property type="project" value="InterPro"/>
</dbReference>
<dbReference type="HOGENOM" id="CLU_039185_0_0_1"/>
<reference evidence="2 3" key="1">
    <citation type="journal article" date="2011" name="Proc. Natl. Acad. Sci. U.S.A.">
        <title>Comparative genomics of xylose-fermenting fungi for enhanced biofuel production.</title>
        <authorList>
            <person name="Wohlbach D.J."/>
            <person name="Kuo A."/>
            <person name="Sato T.K."/>
            <person name="Potts K.M."/>
            <person name="Salamov A.A."/>
            <person name="LaButti K.M."/>
            <person name="Sun H."/>
            <person name="Clum A."/>
            <person name="Pangilinan J.L."/>
            <person name="Lindquist E.A."/>
            <person name="Lucas S."/>
            <person name="Lapidus A."/>
            <person name="Jin M."/>
            <person name="Gunawan C."/>
            <person name="Balan V."/>
            <person name="Dale B.E."/>
            <person name="Jeffries T.W."/>
            <person name="Zinkel R."/>
            <person name="Barry K.W."/>
            <person name="Grigoriev I.V."/>
            <person name="Gasch A.P."/>
        </authorList>
    </citation>
    <scope>NUCLEOTIDE SEQUENCE [LARGE SCALE GENOMIC DNA]</scope>
    <source>
        <strain evidence="3">NRRL Y-27907 / 11-Y1</strain>
    </source>
</reference>
<dbReference type="eggNOG" id="KOG0834">
    <property type="taxonomic scope" value="Eukaryota"/>
</dbReference>
<gene>
    <name evidence="2" type="ORF">SPAPADRAFT_62920</name>
</gene>
<accession>G3AS67</accession>
<evidence type="ECO:0000313" key="3">
    <source>
        <dbReference type="Proteomes" id="UP000000709"/>
    </source>
</evidence>
<name>G3AS67_SPAPN</name>
<dbReference type="InterPro" id="IPR043198">
    <property type="entry name" value="Cyclin/Ssn8"/>
</dbReference>
<dbReference type="Pfam" id="PF00134">
    <property type="entry name" value="Cyclin_N"/>
    <property type="match status" value="1"/>
</dbReference>
<evidence type="ECO:0000259" key="1">
    <source>
        <dbReference type="Pfam" id="PF00134"/>
    </source>
</evidence>
<proteinExistence type="predicted"/>
<dbReference type="Gene3D" id="1.10.472.10">
    <property type="entry name" value="Cyclin-like"/>
    <property type="match status" value="1"/>
</dbReference>
<dbReference type="STRING" id="619300.G3AS67"/>
<dbReference type="OMA" id="NTWLFSE"/>
<dbReference type="Proteomes" id="UP000000709">
    <property type="component" value="Unassembled WGS sequence"/>
</dbReference>
<dbReference type="OrthoDB" id="25002at2759"/>
<keyword evidence="3" id="KW-1185">Reference proteome</keyword>
<dbReference type="RefSeq" id="XP_007377059.1">
    <property type="nucleotide sequence ID" value="XM_007376997.1"/>
</dbReference>
<protein>
    <recommendedName>
        <fullName evidence="1">Cyclin N-terminal domain-containing protein</fullName>
    </recommendedName>
</protein>
<dbReference type="AlphaFoldDB" id="G3AS67"/>